<gene>
    <name evidence="3" type="ORF">KL86DYS1_10027</name>
</gene>
<dbReference type="GO" id="GO:0004518">
    <property type="term" value="F:nuclease activity"/>
    <property type="evidence" value="ECO:0007669"/>
    <property type="project" value="InterPro"/>
</dbReference>
<organism evidence="3">
    <name type="scientific">uncultured Dysgonomonas sp</name>
    <dbReference type="NCBI Taxonomy" id="206096"/>
    <lineage>
        <taxon>Bacteria</taxon>
        <taxon>Pseudomonadati</taxon>
        <taxon>Bacteroidota</taxon>
        <taxon>Bacteroidia</taxon>
        <taxon>Bacteroidales</taxon>
        <taxon>Dysgonomonadaceae</taxon>
        <taxon>Dysgonomonas</taxon>
        <taxon>environmental samples</taxon>
    </lineage>
</organism>
<feature type="domain" description="CD-NTase associated protein 4-like DNA endonuclease" evidence="2">
    <location>
        <begin position="16"/>
        <end position="223"/>
    </location>
</feature>
<protein>
    <recommendedName>
        <fullName evidence="2">CD-NTase associated protein 4-like DNA endonuclease domain-containing protein</fullName>
    </recommendedName>
</protein>
<dbReference type="Pfam" id="PF14130">
    <property type="entry name" value="Cap4_nuclease"/>
    <property type="match status" value="1"/>
</dbReference>
<dbReference type="EMBL" id="FLUM01000001">
    <property type="protein sequence ID" value="SBV90379.1"/>
    <property type="molecule type" value="Genomic_DNA"/>
</dbReference>
<evidence type="ECO:0000313" key="3">
    <source>
        <dbReference type="EMBL" id="SBV90379.1"/>
    </source>
</evidence>
<sequence length="358" mass="41400">MTLKNLLISNTPREESGSDTARKYSFQNDVSLFLLISRFHLDENNYVFLFDFHDDLAVLDNNENPSEIDFFQIKSKDRGNWTTANLIKKEKKDNLSLVGKLYSNKIKFREYVRSLNIISNATFNVKLAEPKKNSILLEKIRLFNLSKSEITKIEKVLKEEFKIENVSDFKDLTILEVTKVSNKDSMSHLVGYLGELIHSINPNSNVNSALAYRQISNEIKRKAEQKTSNKSISTFEDIIGIKGISKLDFLTLLKNAGLYKSTETEWAEIVQLIAPYFNFQEIKKLKLEWNNLAAKEITLSNNLAFLQLNKKISEKIENIEMGDLNLKQIVDKIYAEIINTDLFEEFFVKAIIIKKLYE</sequence>
<dbReference type="RefSeq" id="WP_296937693.1">
    <property type="nucleotide sequence ID" value="NZ_LT599032.1"/>
</dbReference>
<dbReference type="AlphaFoldDB" id="A0A212ITC3"/>
<dbReference type="InterPro" id="IPR025382">
    <property type="entry name" value="Cap4-like_endonuclease_dom"/>
</dbReference>
<accession>A0A212ITC3</accession>
<feature type="region of interest" description="Disordered" evidence="1">
    <location>
        <begin position="1"/>
        <end position="20"/>
    </location>
</feature>
<evidence type="ECO:0000259" key="2">
    <source>
        <dbReference type="Pfam" id="PF14130"/>
    </source>
</evidence>
<name>A0A212ITC3_9BACT</name>
<reference evidence="3" key="1">
    <citation type="submission" date="2016-04" db="EMBL/GenBank/DDBJ databases">
        <authorList>
            <person name="Evans L.H."/>
            <person name="Alamgir A."/>
            <person name="Owens N."/>
            <person name="Weber N.D."/>
            <person name="Virtaneva K."/>
            <person name="Barbian K."/>
            <person name="Babar A."/>
            <person name="Rosenke K."/>
        </authorList>
    </citation>
    <scope>NUCLEOTIDE SEQUENCE</scope>
    <source>
        <strain evidence="3">86-1</strain>
    </source>
</reference>
<evidence type="ECO:0000256" key="1">
    <source>
        <dbReference type="SAM" id="MobiDB-lite"/>
    </source>
</evidence>
<proteinExistence type="predicted"/>